<keyword evidence="2" id="KW-1185">Reference proteome</keyword>
<dbReference type="EMBL" id="CP053746">
    <property type="protein sequence ID" value="QKF51939.1"/>
    <property type="molecule type" value="Genomic_DNA"/>
</dbReference>
<dbReference type="Gene3D" id="2.60.120.10">
    <property type="entry name" value="Jelly Rolls"/>
    <property type="match status" value="1"/>
</dbReference>
<proteinExistence type="predicted"/>
<name>A0A6M8MAZ9_9PSED</name>
<sequence length="60" mass="6510">MWQRATVPAWVLLAGSAFNKHGHGATSTTGVTHMAIQQMLDGKNVDWLEPVSNAQYDASL</sequence>
<gene>
    <name evidence="1" type="ORF">FX982_02914</name>
</gene>
<evidence type="ECO:0000313" key="1">
    <source>
        <dbReference type="EMBL" id="QKF51939.1"/>
    </source>
</evidence>
<accession>A0A6M8MAZ9</accession>
<dbReference type="AlphaFoldDB" id="A0A6M8MAZ9"/>
<organism evidence="1 2">
    <name type="scientific">Pseudomonas graminis</name>
    <dbReference type="NCBI Taxonomy" id="158627"/>
    <lineage>
        <taxon>Bacteria</taxon>
        <taxon>Pseudomonadati</taxon>
        <taxon>Pseudomonadota</taxon>
        <taxon>Gammaproteobacteria</taxon>
        <taxon>Pseudomonadales</taxon>
        <taxon>Pseudomonadaceae</taxon>
        <taxon>Pseudomonas</taxon>
    </lineage>
</organism>
<dbReference type="InterPro" id="IPR014710">
    <property type="entry name" value="RmlC-like_jellyroll"/>
</dbReference>
<protein>
    <submittedName>
        <fullName evidence="1">Uncharacterized protein</fullName>
    </submittedName>
</protein>
<evidence type="ECO:0000313" key="2">
    <source>
        <dbReference type="Proteomes" id="UP000501989"/>
    </source>
</evidence>
<reference evidence="2" key="1">
    <citation type="submission" date="2019-12" db="EMBL/GenBank/DDBJ databases">
        <title>Endophytic bacteria associated with Panax ginseng seedlings.</title>
        <authorList>
            <person name="Park J.M."/>
            <person name="Shin R."/>
            <person name="Jo S.H."/>
        </authorList>
    </citation>
    <scope>NUCLEOTIDE SEQUENCE [LARGE SCALE GENOMIC DNA]</scope>
    <source>
        <strain evidence="2">PgKB30</strain>
    </source>
</reference>
<dbReference type="Proteomes" id="UP000501989">
    <property type="component" value="Chromosome"/>
</dbReference>
<dbReference type="KEGG" id="pgg:FX982_02914"/>